<proteinExistence type="predicted"/>
<evidence type="ECO:0000313" key="4">
    <source>
        <dbReference type="Proteomes" id="UP000664417"/>
    </source>
</evidence>
<dbReference type="InterPro" id="IPR012338">
    <property type="entry name" value="Beta-lactam/transpept-like"/>
</dbReference>
<dbReference type="Proteomes" id="UP000664417">
    <property type="component" value="Unassembled WGS sequence"/>
</dbReference>
<evidence type="ECO:0000313" key="3">
    <source>
        <dbReference type="EMBL" id="MBO1322396.1"/>
    </source>
</evidence>
<evidence type="ECO:0000256" key="1">
    <source>
        <dbReference type="SAM" id="SignalP"/>
    </source>
</evidence>
<dbReference type="SUPFAM" id="SSF56601">
    <property type="entry name" value="beta-lactamase/transpeptidase-like"/>
    <property type="match status" value="1"/>
</dbReference>
<protein>
    <submittedName>
        <fullName evidence="3">Beta-lactamase family protein</fullName>
    </submittedName>
</protein>
<dbReference type="InterPro" id="IPR001466">
    <property type="entry name" value="Beta-lactam-related"/>
</dbReference>
<sequence length="457" mass="50752">MSTFKSAIVTVTLIFGSFCAAQSTELRLRRPEKVGMSTEKLADLSRAMQEYVDNQTVAGVSVLVARKGHVVYRENFGVSDLESGRPMQDDTIFRIASMTKFVVSVAAFTLIEDGVLCRHTPLSDFVPEFASPSVIQQTEGSVATDFTVAASSREILIENLLDHTSGLEYRFHNHPVLGQLYADNGIWDGFNTVPQGGATTLGEMVAERLAELPLLFEPGEQFTYSLSHDVLGHVIEVATGMSLADYLNQRLFIPLEMDSTFFFTNNPDQINRMATVYTPDGNGIRALGNDPVELFPNFYADNGFPFMGPQEIYSGGAGLSATLNDFYRLVQMVENGGQIRPKCGWGRVRVLNRRSVHNLLSVRDHDPRMDPFTEQFGWKGYRFNNGAGVHVDPSESGKAASIGQISWNGAFNTMFFMDPEQELIGIMMAQLVPFLGNDMQAQFERLTYEALIDPNER</sequence>
<name>A0A8J7QBB0_9BACT</name>
<reference evidence="3" key="1">
    <citation type="submission" date="2021-03" db="EMBL/GenBank/DDBJ databases">
        <authorList>
            <person name="Wang G."/>
        </authorList>
    </citation>
    <scope>NUCLEOTIDE SEQUENCE</scope>
    <source>
        <strain evidence="3">KCTC 12899</strain>
    </source>
</reference>
<accession>A0A8J7QBB0</accession>
<keyword evidence="1" id="KW-0732">Signal</keyword>
<dbReference type="PANTHER" id="PTHR43283">
    <property type="entry name" value="BETA-LACTAMASE-RELATED"/>
    <property type="match status" value="1"/>
</dbReference>
<keyword evidence="4" id="KW-1185">Reference proteome</keyword>
<comment type="caution">
    <text evidence="3">The sequence shown here is derived from an EMBL/GenBank/DDBJ whole genome shotgun (WGS) entry which is preliminary data.</text>
</comment>
<dbReference type="EMBL" id="JAFREP010000035">
    <property type="protein sequence ID" value="MBO1322396.1"/>
    <property type="molecule type" value="Genomic_DNA"/>
</dbReference>
<dbReference type="RefSeq" id="WP_207862369.1">
    <property type="nucleotide sequence ID" value="NZ_JAFREP010000035.1"/>
</dbReference>
<dbReference type="Gene3D" id="3.40.710.10">
    <property type="entry name" value="DD-peptidase/beta-lactamase superfamily"/>
    <property type="match status" value="1"/>
</dbReference>
<dbReference type="AlphaFoldDB" id="A0A8J7QBB0"/>
<feature type="chain" id="PRO_5035285152" evidence="1">
    <location>
        <begin position="21"/>
        <end position="457"/>
    </location>
</feature>
<feature type="domain" description="Beta-lactamase-related" evidence="2">
    <location>
        <begin position="45"/>
        <end position="434"/>
    </location>
</feature>
<dbReference type="PANTHER" id="PTHR43283:SF3">
    <property type="entry name" value="BETA-LACTAMASE FAMILY PROTEIN (AFU_ORTHOLOGUE AFUA_5G07500)"/>
    <property type="match status" value="1"/>
</dbReference>
<feature type="signal peptide" evidence="1">
    <location>
        <begin position="1"/>
        <end position="20"/>
    </location>
</feature>
<evidence type="ECO:0000259" key="2">
    <source>
        <dbReference type="Pfam" id="PF00144"/>
    </source>
</evidence>
<organism evidence="3 4">
    <name type="scientific">Acanthopleuribacter pedis</name>
    <dbReference type="NCBI Taxonomy" id="442870"/>
    <lineage>
        <taxon>Bacteria</taxon>
        <taxon>Pseudomonadati</taxon>
        <taxon>Acidobacteriota</taxon>
        <taxon>Holophagae</taxon>
        <taxon>Acanthopleuribacterales</taxon>
        <taxon>Acanthopleuribacteraceae</taxon>
        <taxon>Acanthopleuribacter</taxon>
    </lineage>
</organism>
<dbReference type="InterPro" id="IPR050789">
    <property type="entry name" value="Diverse_Enzym_Activities"/>
</dbReference>
<gene>
    <name evidence="3" type="ORF">J3U88_28240</name>
</gene>
<dbReference type="Pfam" id="PF00144">
    <property type="entry name" value="Beta-lactamase"/>
    <property type="match status" value="1"/>
</dbReference>